<organism evidence="1 2">
    <name type="scientific">Aphis craccivora</name>
    <name type="common">Cowpea aphid</name>
    <dbReference type="NCBI Taxonomy" id="307492"/>
    <lineage>
        <taxon>Eukaryota</taxon>
        <taxon>Metazoa</taxon>
        <taxon>Ecdysozoa</taxon>
        <taxon>Arthropoda</taxon>
        <taxon>Hexapoda</taxon>
        <taxon>Insecta</taxon>
        <taxon>Pterygota</taxon>
        <taxon>Neoptera</taxon>
        <taxon>Paraneoptera</taxon>
        <taxon>Hemiptera</taxon>
        <taxon>Sternorrhyncha</taxon>
        <taxon>Aphidomorpha</taxon>
        <taxon>Aphidoidea</taxon>
        <taxon>Aphididae</taxon>
        <taxon>Aphidini</taxon>
        <taxon>Aphis</taxon>
        <taxon>Aphis</taxon>
    </lineage>
</organism>
<proteinExistence type="predicted"/>
<keyword evidence="2" id="KW-1185">Reference proteome</keyword>
<evidence type="ECO:0000313" key="2">
    <source>
        <dbReference type="Proteomes" id="UP000478052"/>
    </source>
</evidence>
<gene>
    <name evidence="1" type="ORF">FWK35_00013804</name>
</gene>
<accession>A0A6G0YID4</accession>
<dbReference type="EMBL" id="VUJU01003922">
    <property type="protein sequence ID" value="KAF0756171.1"/>
    <property type="molecule type" value="Genomic_DNA"/>
</dbReference>
<dbReference type="OrthoDB" id="6638879at2759"/>
<dbReference type="Proteomes" id="UP000478052">
    <property type="component" value="Unassembled WGS sequence"/>
</dbReference>
<name>A0A6G0YID4_APHCR</name>
<protein>
    <submittedName>
        <fullName evidence="1">Uncharacterized protein</fullName>
    </submittedName>
</protein>
<evidence type="ECO:0000313" key="1">
    <source>
        <dbReference type="EMBL" id="KAF0756171.1"/>
    </source>
</evidence>
<sequence>MIASRNILFSQGIVNVAANRRAAARENVIAPPVITPHEDIQIAPQIIVPDIPADGSNMISDDDICTLAMDAL</sequence>
<dbReference type="AlphaFoldDB" id="A0A6G0YID4"/>
<comment type="caution">
    <text evidence="1">The sequence shown here is derived from an EMBL/GenBank/DDBJ whole genome shotgun (WGS) entry which is preliminary data.</text>
</comment>
<reference evidence="1 2" key="1">
    <citation type="submission" date="2019-08" db="EMBL/GenBank/DDBJ databases">
        <title>Whole genome of Aphis craccivora.</title>
        <authorList>
            <person name="Voronova N.V."/>
            <person name="Shulinski R.S."/>
            <person name="Bandarenka Y.V."/>
            <person name="Zhorov D.G."/>
            <person name="Warner D."/>
        </authorList>
    </citation>
    <scope>NUCLEOTIDE SEQUENCE [LARGE SCALE GENOMIC DNA]</scope>
    <source>
        <strain evidence="1">180601</strain>
        <tissue evidence="1">Whole Body</tissue>
    </source>
</reference>